<gene>
    <name evidence="6" type="ORF">SBA5_370005</name>
</gene>
<feature type="domain" description="Amidohydrolase-related" evidence="4">
    <location>
        <begin position="61"/>
        <end position="418"/>
    </location>
</feature>
<evidence type="ECO:0000259" key="5">
    <source>
        <dbReference type="Pfam" id="PF22039"/>
    </source>
</evidence>
<dbReference type="CDD" id="cd01298">
    <property type="entry name" value="ATZ_TRZ_like"/>
    <property type="match status" value="1"/>
</dbReference>
<keyword evidence="1" id="KW-0479">Metal-binding</keyword>
<evidence type="ECO:0000256" key="1">
    <source>
        <dbReference type="ARBA" id="ARBA00022723"/>
    </source>
</evidence>
<accession>A0A2N9LHU4</accession>
<dbReference type="InterPro" id="IPR017700">
    <property type="entry name" value="Aminohydrolase_SsnA"/>
</dbReference>
<dbReference type="InterPro" id="IPR032466">
    <property type="entry name" value="Metal_Hydrolase"/>
</dbReference>
<dbReference type="Pfam" id="PF01979">
    <property type="entry name" value="Amidohydro_1"/>
    <property type="match status" value="1"/>
</dbReference>
<evidence type="ECO:0000259" key="4">
    <source>
        <dbReference type="Pfam" id="PF01979"/>
    </source>
</evidence>
<name>A0A2N9LHU4_9BACT</name>
<protein>
    <submittedName>
        <fullName evidence="6">Amidohydrolase</fullName>
    </submittedName>
</protein>
<dbReference type="PANTHER" id="PTHR43794:SF11">
    <property type="entry name" value="AMIDOHYDROLASE-RELATED DOMAIN-CONTAINING PROTEIN"/>
    <property type="match status" value="1"/>
</dbReference>
<keyword evidence="2 6" id="KW-0378">Hydrolase</keyword>
<dbReference type="Pfam" id="PF22039">
    <property type="entry name" value="HUTI_composite_bact"/>
    <property type="match status" value="1"/>
</dbReference>
<dbReference type="NCBIfam" id="NF005540">
    <property type="entry name" value="PRK07203.1"/>
    <property type="match status" value="1"/>
</dbReference>
<dbReference type="AlphaFoldDB" id="A0A2N9LHU4"/>
<organism evidence="6 7">
    <name type="scientific">Candidatus Sulfuritelmatomonas gaucii</name>
    <dbReference type="NCBI Taxonomy" id="2043161"/>
    <lineage>
        <taxon>Bacteria</taxon>
        <taxon>Pseudomonadati</taxon>
        <taxon>Acidobacteriota</taxon>
        <taxon>Terriglobia</taxon>
        <taxon>Terriglobales</taxon>
        <taxon>Acidobacteriaceae</taxon>
        <taxon>Candidatus Sulfuritelmatomonas</taxon>
    </lineage>
</organism>
<evidence type="ECO:0000256" key="2">
    <source>
        <dbReference type="ARBA" id="ARBA00022801"/>
    </source>
</evidence>
<dbReference type="GO" id="GO:0016810">
    <property type="term" value="F:hydrolase activity, acting on carbon-nitrogen (but not peptide) bonds"/>
    <property type="evidence" value="ECO:0007669"/>
    <property type="project" value="InterPro"/>
</dbReference>
<dbReference type="InterPro" id="IPR054418">
    <property type="entry name" value="MQNX/HUTI_composite_N"/>
</dbReference>
<dbReference type="InterPro" id="IPR006680">
    <property type="entry name" value="Amidohydro-rel"/>
</dbReference>
<evidence type="ECO:0000313" key="7">
    <source>
        <dbReference type="Proteomes" id="UP000239735"/>
    </source>
</evidence>
<dbReference type="SUPFAM" id="SSF51338">
    <property type="entry name" value="Composite domain of metallo-dependent hydrolases"/>
    <property type="match status" value="1"/>
</dbReference>
<dbReference type="GO" id="GO:0046872">
    <property type="term" value="F:metal ion binding"/>
    <property type="evidence" value="ECO:0007669"/>
    <property type="project" value="UniProtKB-KW"/>
</dbReference>
<dbReference type="EMBL" id="OKRB01000094">
    <property type="protein sequence ID" value="SPE22830.1"/>
    <property type="molecule type" value="Genomic_DNA"/>
</dbReference>
<dbReference type="Proteomes" id="UP000239735">
    <property type="component" value="Unassembled WGS sequence"/>
</dbReference>
<dbReference type="Gene3D" id="2.30.40.10">
    <property type="entry name" value="Urease, subunit C, domain 1"/>
    <property type="match status" value="1"/>
</dbReference>
<keyword evidence="3" id="KW-0862">Zinc</keyword>
<evidence type="ECO:0000256" key="3">
    <source>
        <dbReference type="ARBA" id="ARBA00022833"/>
    </source>
</evidence>
<evidence type="ECO:0000313" key="6">
    <source>
        <dbReference type="EMBL" id="SPE22830.1"/>
    </source>
</evidence>
<dbReference type="NCBIfam" id="TIGR03314">
    <property type="entry name" value="Se_ssnA"/>
    <property type="match status" value="1"/>
</dbReference>
<dbReference type="Gene3D" id="3.20.20.140">
    <property type="entry name" value="Metal-dependent hydrolases"/>
    <property type="match status" value="1"/>
</dbReference>
<dbReference type="SUPFAM" id="SSF51556">
    <property type="entry name" value="Metallo-dependent hydrolases"/>
    <property type="match status" value="1"/>
</dbReference>
<dbReference type="InterPro" id="IPR050287">
    <property type="entry name" value="MTA/SAH_deaminase"/>
</dbReference>
<dbReference type="OrthoDB" id="9807210at2"/>
<sequence length="447" mass="48910">MRKSSNLLVGNGRLITHDDRSPFLEDGAVAIIGGLIEAVGPTAAMRDAYPDARFLDAHGRVIMPGLINTHTHLYSAFARGMALKDTAPRNFEEILERLWWRLDKALTLDDVYWGAMVGMIDCIRNGVTTIFDHHASPHAVAGSLFRIAEAAQQTGLRSCLCYEVSDRDGSKVAAQGIEENRSFIESCRQAQGGRLRGLFGLHASFTLSDETLLRCREAAAACDAGFHVHTAEALSDVEHCLREHGKRVVERWNDLGILGDRTLAAHCVHVNEREIHLLRDTRTNVVHNPESNMANAVGCAPVPQMLRRGVPVGLGTDGFTADMFESMKAANLLEKHHSRDPRTGWAEPPQMLFHKNAEIATGCFGQQVGKLVPGAAGDVILVDYDPPTPLCPCNLNSHILFGFSGRAVATTIIGGDVVMENRKLRTIDEQAVMADARAAAAKLWKRF</sequence>
<feature type="domain" description="Aminodeoxyfutalosine deaminase/Imidazolonepropionase-like composite" evidence="5">
    <location>
        <begin position="27"/>
        <end position="52"/>
    </location>
</feature>
<dbReference type="InterPro" id="IPR011059">
    <property type="entry name" value="Metal-dep_hydrolase_composite"/>
</dbReference>
<dbReference type="PANTHER" id="PTHR43794">
    <property type="entry name" value="AMINOHYDROLASE SSNA-RELATED"/>
    <property type="match status" value="1"/>
</dbReference>
<reference evidence="7" key="1">
    <citation type="submission" date="2018-02" db="EMBL/GenBank/DDBJ databases">
        <authorList>
            <person name="Hausmann B."/>
        </authorList>
    </citation>
    <scope>NUCLEOTIDE SEQUENCE [LARGE SCALE GENOMIC DNA]</scope>
    <source>
        <strain evidence="7">Peat soil MAG SbA5</strain>
    </source>
</reference>
<proteinExistence type="predicted"/>